<evidence type="ECO:0000313" key="2">
    <source>
        <dbReference type="Proteomes" id="UP001152531"/>
    </source>
</evidence>
<dbReference type="Proteomes" id="UP001152531">
    <property type="component" value="Unassembled WGS sequence"/>
</dbReference>
<proteinExistence type="predicted"/>
<organism evidence="1 2">
    <name type="scientific">[Candida] jaroonii</name>
    <dbReference type="NCBI Taxonomy" id="467808"/>
    <lineage>
        <taxon>Eukaryota</taxon>
        <taxon>Fungi</taxon>
        <taxon>Dikarya</taxon>
        <taxon>Ascomycota</taxon>
        <taxon>Saccharomycotina</taxon>
        <taxon>Pichiomycetes</taxon>
        <taxon>Debaryomycetaceae</taxon>
        <taxon>Yamadazyma</taxon>
    </lineage>
</organism>
<reference evidence="1" key="1">
    <citation type="submission" date="2022-06" db="EMBL/GenBank/DDBJ databases">
        <authorList>
            <person name="Legras J.-L."/>
            <person name="Devillers H."/>
            <person name="Grondin C."/>
        </authorList>
    </citation>
    <scope>NUCLEOTIDE SEQUENCE</scope>
    <source>
        <strain evidence="1">CLIB 1444</strain>
    </source>
</reference>
<dbReference type="EMBL" id="CALSDN010000001">
    <property type="protein sequence ID" value="CAH6718291.1"/>
    <property type="molecule type" value="Genomic_DNA"/>
</dbReference>
<accession>A0ACA9Y0J9</accession>
<sequence>MKKITTTLGIGVDILKISRFDKMINKPGRGLDSLFVEKLGSRILHPIHELPVFKSLLKTQDSSKVTKYLAGNWAMKEAIYKTLDESDQKFFQFNQWFKLYNERGKPDISNDDYHKPEEFLLSISHDEDVLVATVLRQEVNYYGKEK</sequence>
<evidence type="ECO:0000313" key="1">
    <source>
        <dbReference type="EMBL" id="CAH6718291.1"/>
    </source>
</evidence>
<name>A0ACA9Y0J9_9ASCO</name>
<comment type="caution">
    <text evidence="1">The sequence shown here is derived from an EMBL/GenBank/DDBJ whole genome shotgun (WGS) entry which is preliminary data.</text>
</comment>
<protein>
    <submittedName>
        <fullName evidence="1">Mitochondrial holo-[acyl-carrier-protein] synthase</fullName>
    </submittedName>
</protein>
<keyword evidence="2" id="KW-1185">Reference proteome</keyword>
<gene>
    <name evidence="1" type="ORF">CLIB1444_01S03488</name>
</gene>